<dbReference type="Proteomes" id="UP001141259">
    <property type="component" value="Unassembled WGS sequence"/>
</dbReference>
<evidence type="ECO:0000313" key="4">
    <source>
        <dbReference type="Proteomes" id="UP001141259"/>
    </source>
</evidence>
<feature type="domain" description="Roadblock/LAMTOR2" evidence="2">
    <location>
        <begin position="44"/>
        <end position="132"/>
    </location>
</feature>
<reference evidence="3" key="1">
    <citation type="submission" date="2022-08" db="EMBL/GenBank/DDBJ databases">
        <authorList>
            <person name="Tistechok S."/>
            <person name="Samborskyy M."/>
            <person name="Roman I."/>
        </authorList>
    </citation>
    <scope>NUCLEOTIDE SEQUENCE</scope>
    <source>
        <strain evidence="3">DSM 103496</strain>
    </source>
</reference>
<evidence type="ECO:0000259" key="2">
    <source>
        <dbReference type="SMART" id="SM00960"/>
    </source>
</evidence>
<sequence>MSAAESRRQDSGSPLPTRRPSSTATKPLPMGPVVTQPPFDAAGMTETLRTIRGQVDRVTGLLVATQDGLVLASDTRDVENEAVAAMSAAAVGLAVQFTGQAGIGEPRAAVFEGTSGYVCVFPVEASLLLVVFGERDITMGLFNIAAKQALSLLQHVVLRQRVHTVRANRRAYFEEPQG</sequence>
<feature type="compositionally biased region" description="Basic and acidic residues" evidence="1">
    <location>
        <begin position="1"/>
        <end position="10"/>
    </location>
</feature>
<comment type="caution">
    <text evidence="3">The sequence shown here is derived from an EMBL/GenBank/DDBJ whole genome shotgun (WGS) entry which is preliminary data.</text>
</comment>
<feature type="compositionally biased region" description="Polar residues" evidence="1">
    <location>
        <begin position="11"/>
        <end position="25"/>
    </location>
</feature>
<dbReference type="SMART" id="SM00960">
    <property type="entry name" value="Robl_LC7"/>
    <property type="match status" value="1"/>
</dbReference>
<dbReference type="SUPFAM" id="SSF103196">
    <property type="entry name" value="Roadblock/LC7 domain"/>
    <property type="match status" value="1"/>
</dbReference>
<evidence type="ECO:0000313" key="3">
    <source>
        <dbReference type="EMBL" id="MCS7479327.1"/>
    </source>
</evidence>
<feature type="region of interest" description="Disordered" evidence="1">
    <location>
        <begin position="1"/>
        <end position="39"/>
    </location>
</feature>
<dbReference type="RefSeq" id="WP_259624828.1">
    <property type="nucleotide sequence ID" value="NZ_JANYMP010000009.1"/>
</dbReference>
<proteinExistence type="predicted"/>
<accession>A0A9X3AFX9</accession>
<dbReference type="AlphaFoldDB" id="A0A9X3AFX9"/>
<evidence type="ECO:0000256" key="1">
    <source>
        <dbReference type="SAM" id="MobiDB-lite"/>
    </source>
</evidence>
<dbReference type="EMBL" id="JANYMP010000009">
    <property type="protein sequence ID" value="MCS7479327.1"/>
    <property type="molecule type" value="Genomic_DNA"/>
</dbReference>
<keyword evidence="4" id="KW-1185">Reference proteome</keyword>
<gene>
    <name evidence="3" type="ORF">NZH93_20890</name>
</gene>
<name>A0A9X3AFX9_9PSEU</name>
<organism evidence="3 4">
    <name type="scientific">Umezawaea endophytica</name>
    <dbReference type="NCBI Taxonomy" id="1654476"/>
    <lineage>
        <taxon>Bacteria</taxon>
        <taxon>Bacillati</taxon>
        <taxon>Actinomycetota</taxon>
        <taxon>Actinomycetes</taxon>
        <taxon>Pseudonocardiales</taxon>
        <taxon>Pseudonocardiaceae</taxon>
        <taxon>Umezawaea</taxon>
    </lineage>
</organism>
<dbReference type="Pfam" id="PF03259">
    <property type="entry name" value="Robl_LC7"/>
    <property type="match status" value="1"/>
</dbReference>
<dbReference type="InterPro" id="IPR004942">
    <property type="entry name" value="Roadblock/LAMTOR2_dom"/>
</dbReference>
<protein>
    <submittedName>
        <fullName evidence="3">Roadblock/LC7 domain-containing protein</fullName>
    </submittedName>
</protein>
<dbReference type="Gene3D" id="3.30.450.30">
    <property type="entry name" value="Dynein light chain 2a, cytoplasmic"/>
    <property type="match status" value="1"/>
</dbReference>